<organism evidence="1 2">
    <name type="scientific">Candidatus Muproteobacteria bacterium RBG_16_65_31</name>
    <dbReference type="NCBI Taxonomy" id="1817759"/>
    <lineage>
        <taxon>Bacteria</taxon>
        <taxon>Pseudomonadati</taxon>
        <taxon>Pseudomonadota</taxon>
        <taxon>Candidatus Muproteobacteria</taxon>
    </lineage>
</organism>
<dbReference type="NCBIfam" id="TIGR02807">
    <property type="entry name" value="cas6_cmx6"/>
    <property type="match status" value="1"/>
</dbReference>
<dbReference type="Proteomes" id="UP000179344">
    <property type="component" value="Unassembled WGS sequence"/>
</dbReference>
<dbReference type="AlphaFoldDB" id="A0A1F6TA88"/>
<name>A0A1F6TA88_9PROT</name>
<sequence length="227" mass="25244">MYWQEETNQDNRFVVPDDVVDIAFDIQCRTLPVDHAWALSEAVVNVLPWIAEEEGAGVHTIHVAESGNGWMRPAHADDLLYLSRRTRLTLRLSKDRIEDAKRLTGATLSVAGNPMHVGEASVRPLGAAATIFARYVVTEEDDEDTFMRNLLARLKVLGVHPRKMLCGIERAIATPNRTLRTRSLMLAELPLPASVLVQQRGLGPERRLGCGLFIPHKGIKEIGQPAE</sequence>
<evidence type="ECO:0000313" key="1">
    <source>
        <dbReference type="EMBL" id="OGI42071.1"/>
    </source>
</evidence>
<dbReference type="EMBL" id="MFST01000162">
    <property type="protein sequence ID" value="OGI42071.1"/>
    <property type="molecule type" value="Genomic_DNA"/>
</dbReference>
<evidence type="ECO:0000313" key="2">
    <source>
        <dbReference type="Proteomes" id="UP000179344"/>
    </source>
</evidence>
<accession>A0A1F6TA88</accession>
<gene>
    <name evidence="1" type="ORF">A2V92_01380</name>
</gene>
<dbReference type="InterPro" id="IPR014174">
    <property type="entry name" value="CRISPR-assoc_prot_Cas6/Cmx6"/>
</dbReference>
<protein>
    <submittedName>
        <fullName evidence="1">Type I-MYXAN CRISPR-associated protein Cas6/Cmx6</fullName>
    </submittedName>
</protein>
<comment type="caution">
    <text evidence="1">The sequence shown here is derived from an EMBL/GenBank/DDBJ whole genome shotgun (WGS) entry which is preliminary data.</text>
</comment>
<reference evidence="1 2" key="1">
    <citation type="journal article" date="2016" name="Nat. Commun.">
        <title>Thousands of microbial genomes shed light on interconnected biogeochemical processes in an aquifer system.</title>
        <authorList>
            <person name="Anantharaman K."/>
            <person name="Brown C.T."/>
            <person name="Hug L.A."/>
            <person name="Sharon I."/>
            <person name="Castelle C.J."/>
            <person name="Probst A.J."/>
            <person name="Thomas B.C."/>
            <person name="Singh A."/>
            <person name="Wilkins M.J."/>
            <person name="Karaoz U."/>
            <person name="Brodie E.L."/>
            <person name="Williams K.H."/>
            <person name="Hubbard S.S."/>
            <person name="Banfield J.F."/>
        </authorList>
    </citation>
    <scope>NUCLEOTIDE SEQUENCE [LARGE SCALE GENOMIC DNA]</scope>
</reference>
<proteinExistence type="predicted"/>
<dbReference type="Pfam" id="PF09559">
    <property type="entry name" value="Cas6"/>
    <property type="match status" value="1"/>
</dbReference>